<dbReference type="SUPFAM" id="SSF53335">
    <property type="entry name" value="S-adenosyl-L-methionine-dependent methyltransferases"/>
    <property type="match status" value="1"/>
</dbReference>
<gene>
    <name evidence="9" type="primary">dcm</name>
    <name evidence="9" type="ORF">INF28_12115</name>
</gene>
<evidence type="ECO:0000256" key="3">
    <source>
        <dbReference type="ARBA" id="ARBA00022679"/>
    </source>
</evidence>
<dbReference type="PROSITE" id="PS51679">
    <property type="entry name" value="SAM_MT_C5"/>
    <property type="match status" value="1"/>
</dbReference>
<dbReference type="GO" id="GO:0003886">
    <property type="term" value="F:DNA (cytosine-5-)-methyltransferase activity"/>
    <property type="evidence" value="ECO:0007669"/>
    <property type="project" value="UniProtKB-EC"/>
</dbReference>
<evidence type="ECO:0000256" key="2">
    <source>
        <dbReference type="ARBA" id="ARBA00022603"/>
    </source>
</evidence>
<dbReference type="Pfam" id="PF00145">
    <property type="entry name" value="DNA_methylase"/>
    <property type="match status" value="1"/>
</dbReference>
<dbReference type="EMBL" id="JADCKB010000040">
    <property type="protein sequence ID" value="MBE5041197.1"/>
    <property type="molecule type" value="Genomic_DNA"/>
</dbReference>
<feature type="compositionally biased region" description="Basic and acidic residues" evidence="8">
    <location>
        <begin position="247"/>
        <end position="256"/>
    </location>
</feature>
<dbReference type="InterPro" id="IPR001525">
    <property type="entry name" value="C5_MeTfrase"/>
</dbReference>
<feature type="active site" evidence="6">
    <location>
        <position position="80"/>
    </location>
</feature>
<comment type="similarity">
    <text evidence="6 7">Belongs to the class I-like SAM-binding methyltransferase superfamily. C5-methyltransferase family.</text>
</comment>
<feature type="region of interest" description="Disordered" evidence="8">
    <location>
        <begin position="228"/>
        <end position="265"/>
    </location>
</feature>
<keyword evidence="4 6" id="KW-0949">S-adenosyl-L-methionine</keyword>
<organism evidence="9 10">
    <name type="scientific">Ructibacterium gallinarum</name>
    <dbReference type="NCBI Taxonomy" id="2779355"/>
    <lineage>
        <taxon>Bacteria</taxon>
        <taxon>Bacillati</taxon>
        <taxon>Bacillota</taxon>
        <taxon>Clostridia</taxon>
        <taxon>Eubacteriales</taxon>
        <taxon>Oscillospiraceae</taxon>
        <taxon>Ructibacterium</taxon>
    </lineage>
</organism>
<keyword evidence="5" id="KW-0680">Restriction system</keyword>
<dbReference type="InterPro" id="IPR050750">
    <property type="entry name" value="C5-MTase"/>
</dbReference>
<evidence type="ECO:0000256" key="8">
    <source>
        <dbReference type="SAM" id="MobiDB-lite"/>
    </source>
</evidence>
<sequence length="339" mass="37570">MNELTHLSLFSGIGGIDLAAEAAGFETVCQCEWADYPTAVLEKRWPHVPRFRDITTLTKEAFFEKTGRKTVTLISGGFPCQPFSSAGRQKGFTDTRYLWPEMARVISELKPHWVLGENVAGFIHMGLDKTLFDLERAGYAVWTFVYPACGVGAWHERTRTFIVGVNVSHAPCKRRPECKGRNEYECIPFGKRNMAEEKPKRCKVEPSPFGGGVLLDTDSLRRVPVKAKTGNHETEQGHVKPCGADHQTGKPGERHGSPQSRMGGMADGVPAGMDGRKLWKREPVGVPRITEETENRALRLKTLGNAVCPPQVYPILKCIADIETGACVDRCVFADKNTL</sequence>
<evidence type="ECO:0000256" key="1">
    <source>
        <dbReference type="ARBA" id="ARBA00011975"/>
    </source>
</evidence>
<evidence type="ECO:0000313" key="10">
    <source>
        <dbReference type="Proteomes" id="UP000806542"/>
    </source>
</evidence>
<evidence type="ECO:0000256" key="7">
    <source>
        <dbReference type="RuleBase" id="RU000416"/>
    </source>
</evidence>
<dbReference type="InterPro" id="IPR029063">
    <property type="entry name" value="SAM-dependent_MTases_sf"/>
</dbReference>
<dbReference type="EC" id="2.1.1.37" evidence="1"/>
<name>A0A9D5M255_9FIRM</name>
<dbReference type="Gene3D" id="3.40.50.150">
    <property type="entry name" value="Vaccinia Virus protein VP39"/>
    <property type="match status" value="1"/>
</dbReference>
<dbReference type="NCBIfam" id="TIGR00675">
    <property type="entry name" value="dcm"/>
    <property type="match status" value="1"/>
</dbReference>
<evidence type="ECO:0000313" key="9">
    <source>
        <dbReference type="EMBL" id="MBE5041197.1"/>
    </source>
</evidence>
<dbReference type="RefSeq" id="WP_226393728.1">
    <property type="nucleotide sequence ID" value="NZ_JADCKB010000040.1"/>
</dbReference>
<keyword evidence="2 6" id="KW-0489">Methyltransferase</keyword>
<evidence type="ECO:0000256" key="4">
    <source>
        <dbReference type="ARBA" id="ARBA00022691"/>
    </source>
</evidence>
<reference evidence="9" key="1">
    <citation type="submission" date="2020-10" db="EMBL/GenBank/DDBJ databases">
        <title>ChiBAC.</title>
        <authorList>
            <person name="Zenner C."/>
            <person name="Hitch T.C.A."/>
            <person name="Clavel T."/>
        </authorList>
    </citation>
    <scope>NUCLEOTIDE SEQUENCE</scope>
    <source>
        <strain evidence="9">DSM 107454</strain>
    </source>
</reference>
<evidence type="ECO:0000256" key="6">
    <source>
        <dbReference type="PROSITE-ProRule" id="PRU01016"/>
    </source>
</evidence>
<dbReference type="PANTHER" id="PTHR46098:SF1">
    <property type="entry name" value="TRNA (CYTOSINE(38)-C(5))-METHYLTRANSFERASE"/>
    <property type="match status" value="1"/>
</dbReference>
<dbReference type="PANTHER" id="PTHR46098">
    <property type="entry name" value="TRNA (CYTOSINE(38)-C(5))-METHYLTRANSFERASE"/>
    <property type="match status" value="1"/>
</dbReference>
<keyword evidence="3 6" id="KW-0808">Transferase</keyword>
<dbReference type="GO" id="GO:0032259">
    <property type="term" value="P:methylation"/>
    <property type="evidence" value="ECO:0007669"/>
    <property type="project" value="UniProtKB-KW"/>
</dbReference>
<keyword evidence="10" id="KW-1185">Reference proteome</keyword>
<dbReference type="AlphaFoldDB" id="A0A9D5M255"/>
<dbReference type="GO" id="GO:0009307">
    <property type="term" value="P:DNA restriction-modification system"/>
    <property type="evidence" value="ECO:0007669"/>
    <property type="project" value="UniProtKB-KW"/>
</dbReference>
<dbReference type="PRINTS" id="PR00105">
    <property type="entry name" value="C5METTRFRASE"/>
</dbReference>
<comment type="caution">
    <text evidence="9">The sequence shown here is derived from an EMBL/GenBank/DDBJ whole genome shotgun (WGS) entry which is preliminary data.</text>
</comment>
<accession>A0A9D5M255</accession>
<dbReference type="Proteomes" id="UP000806542">
    <property type="component" value="Unassembled WGS sequence"/>
</dbReference>
<protein>
    <recommendedName>
        <fullName evidence="1">DNA (cytosine-5-)-methyltransferase</fullName>
        <ecNumber evidence="1">2.1.1.37</ecNumber>
    </recommendedName>
</protein>
<proteinExistence type="inferred from homology"/>
<evidence type="ECO:0000256" key="5">
    <source>
        <dbReference type="ARBA" id="ARBA00022747"/>
    </source>
</evidence>